<dbReference type="EMBL" id="BLLK01000020">
    <property type="protein sequence ID" value="GFH44534.1"/>
    <property type="molecule type" value="Genomic_DNA"/>
</dbReference>
<keyword evidence="2" id="KW-1185">Reference proteome</keyword>
<accession>A0AAD3CGM6</accession>
<dbReference type="Proteomes" id="UP001054902">
    <property type="component" value="Unassembled WGS sequence"/>
</dbReference>
<gene>
    <name evidence="1" type="ORF">CTEN210_01008</name>
</gene>
<comment type="caution">
    <text evidence="1">The sequence shown here is derived from an EMBL/GenBank/DDBJ whole genome shotgun (WGS) entry which is preliminary data.</text>
</comment>
<protein>
    <submittedName>
        <fullName evidence="1">Uncharacterized protein</fullName>
    </submittedName>
</protein>
<sequence>MTRTRVPFIVSLAFGVILFQSQFSIHQKVFFEKFLPGNYNLISTNEASSIYPAITRASMEDDKQQRTNKLLYLNQTTAEGLQRANGEFSSTNPSSTFDILSISSKFNLKLSHAQHETFASHASVRNFIIATEDDDPDPTCYKTTTMEDVEQQSRTCKHYKHWQDLNALNKLTKYFSNGYANINWLKGKQNPSGWVCAQKRFHSAFVKYIELLQQSNVRIPDYLMIMDEDTYVNIHDLEKYLMQSSSMEKDDGNVPLSSQTPVIYAGCRVRAPVSSIKWTFPFGGWGIYLSQGAIKKWMAPIDCKNQENTEHMELCRRYSSTPSNSASVTIGEGNFFQNGMSLNKVFRLYLEKQDTYCLHGDWFFGYIANYLNISRHVIPTAGEYPVVGYGGQSAKYFDQAETGPENRLHTIMGSEQYKFAEGLCLYGNGMYNEDEAHPNEKAHFKSAHYYIPVKGDMKIKHRKPWRNSQKCIHNTTICHYVKDPENMKQLYIEAEKHRSFSHPLENNMKISV</sequence>
<reference evidence="1 2" key="1">
    <citation type="journal article" date="2021" name="Sci. Rep.">
        <title>The genome of the diatom Chaetoceros tenuissimus carries an ancient integrated fragment of an extant virus.</title>
        <authorList>
            <person name="Hongo Y."/>
            <person name="Kimura K."/>
            <person name="Takaki Y."/>
            <person name="Yoshida Y."/>
            <person name="Baba S."/>
            <person name="Kobayashi G."/>
            <person name="Nagasaki K."/>
            <person name="Hano T."/>
            <person name="Tomaru Y."/>
        </authorList>
    </citation>
    <scope>NUCLEOTIDE SEQUENCE [LARGE SCALE GENOMIC DNA]</scope>
    <source>
        <strain evidence="1 2">NIES-3715</strain>
    </source>
</reference>
<organism evidence="1 2">
    <name type="scientific">Chaetoceros tenuissimus</name>
    <dbReference type="NCBI Taxonomy" id="426638"/>
    <lineage>
        <taxon>Eukaryota</taxon>
        <taxon>Sar</taxon>
        <taxon>Stramenopiles</taxon>
        <taxon>Ochrophyta</taxon>
        <taxon>Bacillariophyta</taxon>
        <taxon>Coscinodiscophyceae</taxon>
        <taxon>Chaetocerotophycidae</taxon>
        <taxon>Chaetocerotales</taxon>
        <taxon>Chaetocerotaceae</taxon>
        <taxon>Chaetoceros</taxon>
    </lineage>
</organism>
<dbReference type="AlphaFoldDB" id="A0AAD3CGM6"/>
<evidence type="ECO:0000313" key="2">
    <source>
        <dbReference type="Proteomes" id="UP001054902"/>
    </source>
</evidence>
<proteinExistence type="predicted"/>
<name>A0AAD3CGM6_9STRA</name>
<dbReference type="Gene3D" id="3.90.550.50">
    <property type="match status" value="1"/>
</dbReference>
<evidence type="ECO:0000313" key="1">
    <source>
        <dbReference type="EMBL" id="GFH44534.1"/>
    </source>
</evidence>